<evidence type="ECO:0000256" key="11">
    <source>
        <dbReference type="RuleBase" id="RU363063"/>
    </source>
</evidence>
<evidence type="ECO:0000256" key="4">
    <source>
        <dbReference type="ARBA" id="ARBA00022679"/>
    </source>
</evidence>
<evidence type="ECO:0000256" key="10">
    <source>
        <dbReference type="ARBA" id="ARBA00023180"/>
    </source>
</evidence>
<evidence type="ECO:0000313" key="13">
    <source>
        <dbReference type="Proteomes" id="UP000596742"/>
    </source>
</evidence>
<dbReference type="SUPFAM" id="SSF53448">
    <property type="entry name" value="Nucleotide-diphospho-sugar transferases"/>
    <property type="match status" value="1"/>
</dbReference>
<protein>
    <recommendedName>
        <fullName evidence="11">Hexosyltransferase</fullName>
        <ecNumber evidence="11">2.4.1.-</ecNumber>
    </recommendedName>
</protein>
<dbReference type="GO" id="GO:0008194">
    <property type="term" value="F:UDP-glycosyltransferase activity"/>
    <property type="evidence" value="ECO:0007669"/>
    <property type="project" value="TreeGrafter"/>
</dbReference>
<evidence type="ECO:0000256" key="1">
    <source>
        <dbReference type="ARBA" id="ARBA00004323"/>
    </source>
</evidence>
<keyword evidence="9 11" id="KW-0472">Membrane</keyword>
<accession>A0A8B6HA71</accession>
<evidence type="ECO:0000256" key="2">
    <source>
        <dbReference type="ARBA" id="ARBA00008661"/>
    </source>
</evidence>
<evidence type="ECO:0000256" key="9">
    <source>
        <dbReference type="ARBA" id="ARBA00023136"/>
    </source>
</evidence>
<evidence type="ECO:0000256" key="6">
    <source>
        <dbReference type="ARBA" id="ARBA00022968"/>
    </source>
</evidence>
<keyword evidence="10" id="KW-0325">Glycoprotein</keyword>
<dbReference type="GO" id="GO:0006493">
    <property type="term" value="P:protein O-linked glycosylation"/>
    <property type="evidence" value="ECO:0007669"/>
    <property type="project" value="TreeGrafter"/>
</dbReference>
<gene>
    <name evidence="12" type="ORF">MGAL_10B017537</name>
</gene>
<keyword evidence="6 11" id="KW-0735">Signal-anchor</keyword>
<comment type="similarity">
    <text evidence="2 11">Belongs to the glycosyltransferase 31 family.</text>
</comment>
<keyword evidence="7 11" id="KW-1133">Transmembrane helix</keyword>
<keyword evidence="13" id="KW-1185">Reference proteome</keyword>
<dbReference type="PANTHER" id="PTHR11214:SF349">
    <property type="entry name" value="BETA-1,3-GALACTOSYLTRANSFERASE BRN"/>
    <property type="match status" value="1"/>
</dbReference>
<dbReference type="Gene3D" id="3.90.550.50">
    <property type="match status" value="1"/>
</dbReference>
<dbReference type="GO" id="GO:0000139">
    <property type="term" value="C:Golgi membrane"/>
    <property type="evidence" value="ECO:0007669"/>
    <property type="project" value="UniProtKB-SubCell"/>
</dbReference>
<dbReference type="EMBL" id="UYJE01009787">
    <property type="protein sequence ID" value="VDI76787.1"/>
    <property type="molecule type" value="Genomic_DNA"/>
</dbReference>
<dbReference type="OrthoDB" id="2139606at2759"/>
<reference evidence="12" key="1">
    <citation type="submission" date="2018-11" db="EMBL/GenBank/DDBJ databases">
        <authorList>
            <person name="Alioto T."/>
            <person name="Alioto T."/>
        </authorList>
    </citation>
    <scope>NUCLEOTIDE SEQUENCE</scope>
</reference>
<evidence type="ECO:0000256" key="5">
    <source>
        <dbReference type="ARBA" id="ARBA00022692"/>
    </source>
</evidence>
<dbReference type="Proteomes" id="UP000596742">
    <property type="component" value="Unassembled WGS sequence"/>
</dbReference>
<dbReference type="PANTHER" id="PTHR11214">
    <property type="entry name" value="BETA-1,3-N-ACETYLGLUCOSAMINYLTRANSFERASE"/>
    <property type="match status" value="1"/>
</dbReference>
<keyword evidence="8 11" id="KW-0333">Golgi apparatus</keyword>
<organism evidence="12 13">
    <name type="scientific">Mytilus galloprovincialis</name>
    <name type="common">Mediterranean mussel</name>
    <dbReference type="NCBI Taxonomy" id="29158"/>
    <lineage>
        <taxon>Eukaryota</taxon>
        <taxon>Metazoa</taxon>
        <taxon>Spiralia</taxon>
        <taxon>Lophotrochozoa</taxon>
        <taxon>Mollusca</taxon>
        <taxon>Bivalvia</taxon>
        <taxon>Autobranchia</taxon>
        <taxon>Pteriomorphia</taxon>
        <taxon>Mytilida</taxon>
        <taxon>Mytiloidea</taxon>
        <taxon>Mytilidae</taxon>
        <taxon>Mytilinae</taxon>
        <taxon>Mytilus</taxon>
    </lineage>
</organism>
<dbReference type="EC" id="2.4.1.-" evidence="11"/>
<dbReference type="GO" id="GO:0016758">
    <property type="term" value="F:hexosyltransferase activity"/>
    <property type="evidence" value="ECO:0007669"/>
    <property type="project" value="InterPro"/>
</dbReference>
<evidence type="ECO:0000256" key="3">
    <source>
        <dbReference type="ARBA" id="ARBA00022676"/>
    </source>
</evidence>
<feature type="transmembrane region" description="Helical" evidence="11">
    <location>
        <begin position="12"/>
        <end position="30"/>
    </location>
</feature>
<sequence>MNRQIIKILRTLPAVILLVSISSVMLMVLSRHVKIEVTSLNEISIPTDETEVPPLIITAFPRTKYTKTIPTIPIETTTLGNATVKPRVLFDEIINPHPYRYKRIPSRVCKSTGNQVHPRLLILVKSNVFQIGHRMAIRATWGNFTNSSIQIAFLLGDSPLITSFTKMEYDLYEDMVQEDFMDEYKNNTLKTIMGFNWAVSDCSQAKFVLFVDDDYYVNIPLLLDLIENITESEDENVFIGFKYEHAVVRRKKESKWYVSTDEYPNKHWPPYISGGSMLLSMDVVKEISKTFPHVKQIFIDDVYLGIVAEILNITLTHDKRFEVKYVPEKLDTLITSHDYGSPNVLVHEWNIDDDEDDAISTVEQNSRT</sequence>
<keyword evidence="4" id="KW-0808">Transferase</keyword>
<dbReference type="InterPro" id="IPR029044">
    <property type="entry name" value="Nucleotide-diphossugar_trans"/>
</dbReference>
<dbReference type="AlphaFoldDB" id="A0A8B6HA71"/>
<evidence type="ECO:0000313" key="12">
    <source>
        <dbReference type="EMBL" id="VDI76787.1"/>
    </source>
</evidence>
<proteinExistence type="inferred from homology"/>
<name>A0A8B6HA71_MYTGA</name>
<dbReference type="InterPro" id="IPR002659">
    <property type="entry name" value="Glyco_trans_31"/>
</dbReference>
<dbReference type="FunFam" id="3.90.550.50:FF:000001">
    <property type="entry name" value="Hexosyltransferase"/>
    <property type="match status" value="1"/>
</dbReference>
<comment type="subcellular location">
    <subcellularLocation>
        <location evidence="1 11">Golgi apparatus membrane</location>
        <topology evidence="1 11">Single-pass type II membrane protein</topology>
    </subcellularLocation>
</comment>
<dbReference type="Pfam" id="PF01762">
    <property type="entry name" value="Galactosyl_T"/>
    <property type="match status" value="1"/>
</dbReference>
<keyword evidence="5 11" id="KW-0812">Transmembrane</keyword>
<comment type="caution">
    <text evidence="12">The sequence shown here is derived from an EMBL/GenBank/DDBJ whole genome shotgun (WGS) entry which is preliminary data.</text>
</comment>
<evidence type="ECO:0000256" key="8">
    <source>
        <dbReference type="ARBA" id="ARBA00023034"/>
    </source>
</evidence>
<keyword evidence="3 11" id="KW-0328">Glycosyltransferase</keyword>
<evidence type="ECO:0000256" key="7">
    <source>
        <dbReference type="ARBA" id="ARBA00022989"/>
    </source>
</evidence>